<protein>
    <submittedName>
        <fullName evidence="2">Uncharacterized protein</fullName>
    </submittedName>
</protein>
<dbReference type="RefSeq" id="WP_345423791.1">
    <property type="nucleotide sequence ID" value="NZ_AP031496.1"/>
</dbReference>
<reference evidence="3" key="1">
    <citation type="journal article" date="2019" name="Int. J. Syst. Evol. Microbiol.">
        <title>The Global Catalogue of Microorganisms (GCM) 10K type strain sequencing project: providing services to taxonomists for standard genome sequencing and annotation.</title>
        <authorList>
            <consortium name="The Broad Institute Genomics Platform"/>
            <consortium name="The Broad Institute Genome Sequencing Center for Infectious Disease"/>
            <person name="Wu L."/>
            <person name="Ma J."/>
        </authorList>
    </citation>
    <scope>NUCLEOTIDE SEQUENCE [LARGE SCALE GENOMIC DNA]</scope>
    <source>
        <strain evidence="3">JCM 19134</strain>
    </source>
</reference>
<proteinExistence type="predicted"/>
<evidence type="ECO:0000313" key="2">
    <source>
        <dbReference type="EMBL" id="GAA4947794.1"/>
    </source>
</evidence>
<sequence>MLNKTIYTALSTLCILISGCSTMHFVNGPETEEKSRSHWHHSAIYGAFEISPPYDIAESCYGKEWNKITIERTLLNSLASFGINGVNLYTPWSVHYSCRLPVDQLQYQDDL</sequence>
<dbReference type="Proteomes" id="UP001409585">
    <property type="component" value="Unassembled WGS sequence"/>
</dbReference>
<dbReference type="Pfam" id="PF06291">
    <property type="entry name" value="Lambda_Bor"/>
    <property type="match status" value="1"/>
</dbReference>
<keyword evidence="3" id="KW-1185">Reference proteome</keyword>
<name>A0AAV3U499_9ALTE</name>
<gene>
    <name evidence="2" type="ORF">GCM10025791_29490</name>
</gene>
<keyword evidence="1" id="KW-0732">Signal</keyword>
<dbReference type="InterPro" id="IPR010438">
    <property type="entry name" value="Lambda_Bor"/>
</dbReference>
<dbReference type="PROSITE" id="PS51257">
    <property type="entry name" value="PROKAR_LIPOPROTEIN"/>
    <property type="match status" value="1"/>
</dbReference>
<comment type="caution">
    <text evidence="2">The sequence shown here is derived from an EMBL/GenBank/DDBJ whole genome shotgun (WGS) entry which is preliminary data.</text>
</comment>
<dbReference type="EMBL" id="BAABLX010000027">
    <property type="protein sequence ID" value="GAA4947794.1"/>
    <property type="molecule type" value="Genomic_DNA"/>
</dbReference>
<evidence type="ECO:0000256" key="1">
    <source>
        <dbReference type="SAM" id="SignalP"/>
    </source>
</evidence>
<dbReference type="AlphaFoldDB" id="A0AAV3U499"/>
<evidence type="ECO:0000313" key="3">
    <source>
        <dbReference type="Proteomes" id="UP001409585"/>
    </source>
</evidence>
<feature type="signal peptide" evidence="1">
    <location>
        <begin position="1"/>
        <end position="23"/>
    </location>
</feature>
<organism evidence="2 3">
    <name type="scientific">Halioxenophilus aromaticivorans</name>
    <dbReference type="NCBI Taxonomy" id="1306992"/>
    <lineage>
        <taxon>Bacteria</taxon>
        <taxon>Pseudomonadati</taxon>
        <taxon>Pseudomonadota</taxon>
        <taxon>Gammaproteobacteria</taxon>
        <taxon>Alteromonadales</taxon>
        <taxon>Alteromonadaceae</taxon>
        <taxon>Halioxenophilus</taxon>
    </lineage>
</organism>
<feature type="chain" id="PRO_5043439012" evidence="1">
    <location>
        <begin position="24"/>
        <end position="111"/>
    </location>
</feature>
<accession>A0AAV3U499</accession>